<gene>
    <name evidence="1" type="ORF">CEV32_4541</name>
</gene>
<evidence type="ECO:0000313" key="2">
    <source>
        <dbReference type="Proteomes" id="UP000216345"/>
    </source>
</evidence>
<keyword evidence="2" id="KW-1185">Reference proteome</keyword>
<organism evidence="1 2">
    <name type="scientific">Brucella rhizosphaerae</name>
    <dbReference type="NCBI Taxonomy" id="571254"/>
    <lineage>
        <taxon>Bacteria</taxon>
        <taxon>Pseudomonadati</taxon>
        <taxon>Pseudomonadota</taxon>
        <taxon>Alphaproteobacteria</taxon>
        <taxon>Hyphomicrobiales</taxon>
        <taxon>Brucellaceae</taxon>
        <taxon>Brucella/Ochrobactrum group</taxon>
        <taxon>Brucella</taxon>
    </lineage>
</organism>
<dbReference type="AlphaFoldDB" id="A0A256FM28"/>
<evidence type="ECO:0000313" key="1">
    <source>
        <dbReference type="EMBL" id="OYR15828.1"/>
    </source>
</evidence>
<dbReference type="Proteomes" id="UP000216345">
    <property type="component" value="Unassembled WGS sequence"/>
</dbReference>
<protein>
    <submittedName>
        <fullName evidence="1">Uncharacterized protein</fullName>
    </submittedName>
</protein>
<sequence length="38" mass="4276">MAIVLARTIGYCRTRSELDVDIDGITLLRVLLSLMIKL</sequence>
<comment type="caution">
    <text evidence="1">The sequence shown here is derived from an EMBL/GenBank/DDBJ whole genome shotgun (WGS) entry which is preliminary data.</text>
</comment>
<proteinExistence type="predicted"/>
<accession>A0A256FM28</accession>
<name>A0A256FM28_9HYPH</name>
<reference evidence="1 2" key="1">
    <citation type="submission" date="2017-07" db="EMBL/GenBank/DDBJ databases">
        <title>Phylogenetic study on the rhizospheric bacterium Ochrobactrum sp. A44.</title>
        <authorList>
            <person name="Krzyzanowska D.M."/>
            <person name="Ossowicki A."/>
            <person name="Rajewska M."/>
            <person name="Maciag T."/>
            <person name="Kaczynski Z."/>
            <person name="Czerwicka M."/>
            <person name="Jafra S."/>
        </authorList>
    </citation>
    <scope>NUCLEOTIDE SEQUENCE [LARGE SCALE GENOMIC DNA]</scope>
    <source>
        <strain evidence="1 2">PR17</strain>
    </source>
</reference>
<dbReference type="EMBL" id="NNRK01000024">
    <property type="protein sequence ID" value="OYR15828.1"/>
    <property type="molecule type" value="Genomic_DNA"/>
</dbReference>